<dbReference type="SMART" id="SM00345">
    <property type="entry name" value="HTH_GNTR"/>
    <property type="match status" value="1"/>
</dbReference>
<organism evidence="5 6">
    <name type="scientific">Aromatoleum bremense</name>
    <dbReference type="NCBI Taxonomy" id="76115"/>
    <lineage>
        <taxon>Bacteria</taxon>
        <taxon>Pseudomonadati</taxon>
        <taxon>Pseudomonadota</taxon>
        <taxon>Betaproteobacteria</taxon>
        <taxon>Rhodocyclales</taxon>
        <taxon>Rhodocyclaceae</taxon>
        <taxon>Aromatoleum</taxon>
    </lineage>
</organism>
<dbReference type="SUPFAM" id="SSF48008">
    <property type="entry name" value="GntR ligand-binding domain-like"/>
    <property type="match status" value="1"/>
</dbReference>
<evidence type="ECO:0000313" key="6">
    <source>
        <dbReference type="Proteomes" id="UP000633943"/>
    </source>
</evidence>
<dbReference type="EMBL" id="WTVP01000034">
    <property type="protein sequence ID" value="NMG16374.1"/>
    <property type="molecule type" value="Genomic_DNA"/>
</dbReference>
<keyword evidence="6" id="KW-1185">Reference proteome</keyword>
<proteinExistence type="predicted"/>
<comment type="caution">
    <text evidence="5">The sequence shown here is derived from an EMBL/GenBank/DDBJ whole genome shotgun (WGS) entry which is preliminary data.</text>
</comment>
<dbReference type="InterPro" id="IPR036390">
    <property type="entry name" value="WH_DNA-bd_sf"/>
</dbReference>
<sequence length="229" mass="25151">MVPSLKPVERPLALGEQVYHKLRSHLRNGMIVAGQPLQEVQLAEQLGVSRTPVREALRRLSSEGLLVSDGRSFVVPALTLDDVNDIYEIRFLVETAAIRRIAAFTQSPAMRRSIDDALAAAVRAHEANDADAFREANISFRAAWLALVPNPRLVRIVEQYADHMQRIRTLTLGDAQIRTIVLRGLNRITAALAVGDGDTAAAAMLEHLGEAKRSFIAAVGLADEDPQHR</sequence>
<keyword evidence="2" id="KW-0238">DNA-binding</keyword>
<gene>
    <name evidence="5" type="ORF">GPA24_12640</name>
</gene>
<keyword evidence="1" id="KW-0805">Transcription regulation</keyword>
<feature type="domain" description="HTH gntR-type" evidence="4">
    <location>
        <begin position="12"/>
        <end position="78"/>
    </location>
</feature>
<dbReference type="RefSeq" id="WP_169202960.1">
    <property type="nucleotide sequence ID" value="NZ_CP059467.1"/>
</dbReference>
<dbReference type="PANTHER" id="PTHR43537:SF45">
    <property type="entry name" value="GNTR FAMILY REGULATORY PROTEIN"/>
    <property type="match status" value="1"/>
</dbReference>
<dbReference type="Pfam" id="PF00392">
    <property type="entry name" value="GntR"/>
    <property type="match status" value="1"/>
</dbReference>
<protein>
    <submittedName>
        <fullName evidence="5">GntR family transcriptional regulator</fullName>
    </submittedName>
</protein>
<name>A0ABX1NWG9_9RHOO</name>
<evidence type="ECO:0000256" key="3">
    <source>
        <dbReference type="ARBA" id="ARBA00023163"/>
    </source>
</evidence>
<dbReference type="InterPro" id="IPR008920">
    <property type="entry name" value="TF_FadR/GntR_C"/>
</dbReference>
<dbReference type="Gene3D" id="1.20.120.530">
    <property type="entry name" value="GntR ligand-binding domain-like"/>
    <property type="match status" value="1"/>
</dbReference>
<evidence type="ECO:0000259" key="4">
    <source>
        <dbReference type="PROSITE" id="PS50949"/>
    </source>
</evidence>
<dbReference type="InterPro" id="IPR000524">
    <property type="entry name" value="Tscrpt_reg_HTH_GntR"/>
</dbReference>
<dbReference type="Pfam" id="PF07729">
    <property type="entry name" value="FCD"/>
    <property type="match status" value="1"/>
</dbReference>
<reference evidence="5 6" key="1">
    <citation type="submission" date="2019-12" db="EMBL/GenBank/DDBJ databases">
        <title>Comparative genomics gives insights into the taxonomy of the Azoarcus-Aromatoleum group and reveals separate origins of nif in the plant-associated Azoarcus and non-plant-associated Aromatoleum sub-groups.</title>
        <authorList>
            <person name="Lafos M."/>
            <person name="Maluk M."/>
            <person name="Batista M."/>
            <person name="Junghare M."/>
            <person name="Carmona M."/>
            <person name="Faoro H."/>
            <person name="Cruz L.M."/>
            <person name="Battistoni F."/>
            <person name="De Souza E."/>
            <person name="Pedrosa F."/>
            <person name="Chen W.-M."/>
            <person name="Poole P.S."/>
            <person name="Dixon R.A."/>
            <person name="James E.K."/>
        </authorList>
    </citation>
    <scope>NUCLEOTIDE SEQUENCE [LARGE SCALE GENOMIC DNA]</scope>
    <source>
        <strain evidence="5 6">PbN1</strain>
    </source>
</reference>
<dbReference type="SUPFAM" id="SSF46785">
    <property type="entry name" value="Winged helix' DNA-binding domain"/>
    <property type="match status" value="1"/>
</dbReference>
<dbReference type="Gene3D" id="1.10.10.10">
    <property type="entry name" value="Winged helix-like DNA-binding domain superfamily/Winged helix DNA-binding domain"/>
    <property type="match status" value="1"/>
</dbReference>
<dbReference type="InterPro" id="IPR036388">
    <property type="entry name" value="WH-like_DNA-bd_sf"/>
</dbReference>
<evidence type="ECO:0000256" key="2">
    <source>
        <dbReference type="ARBA" id="ARBA00023125"/>
    </source>
</evidence>
<dbReference type="PRINTS" id="PR00035">
    <property type="entry name" value="HTHGNTR"/>
</dbReference>
<dbReference type="CDD" id="cd07377">
    <property type="entry name" value="WHTH_GntR"/>
    <property type="match status" value="1"/>
</dbReference>
<dbReference type="InterPro" id="IPR011711">
    <property type="entry name" value="GntR_C"/>
</dbReference>
<evidence type="ECO:0000313" key="5">
    <source>
        <dbReference type="EMBL" id="NMG16374.1"/>
    </source>
</evidence>
<dbReference type="Proteomes" id="UP000633943">
    <property type="component" value="Unassembled WGS sequence"/>
</dbReference>
<accession>A0ABX1NWG9</accession>
<dbReference type="PROSITE" id="PS50949">
    <property type="entry name" value="HTH_GNTR"/>
    <property type="match status" value="1"/>
</dbReference>
<dbReference type="PANTHER" id="PTHR43537">
    <property type="entry name" value="TRANSCRIPTIONAL REGULATOR, GNTR FAMILY"/>
    <property type="match status" value="1"/>
</dbReference>
<dbReference type="SMART" id="SM00895">
    <property type="entry name" value="FCD"/>
    <property type="match status" value="1"/>
</dbReference>
<keyword evidence="3" id="KW-0804">Transcription</keyword>
<evidence type="ECO:0000256" key="1">
    <source>
        <dbReference type="ARBA" id="ARBA00023015"/>
    </source>
</evidence>